<sequence>TVRQANDRGYECLVLDDCVASYFSEFQEVGLKMIKAQGGIFGWVSSSRNFIDAIKNLK</sequence>
<accession>X1CGQ6</accession>
<dbReference type="GO" id="GO:0016787">
    <property type="term" value="F:hydrolase activity"/>
    <property type="evidence" value="ECO:0007669"/>
    <property type="project" value="UniProtKB-KW"/>
</dbReference>
<feature type="non-terminal residue" evidence="3">
    <location>
        <position position="1"/>
    </location>
</feature>
<dbReference type="InterPro" id="IPR000868">
    <property type="entry name" value="Isochorismatase-like_dom"/>
</dbReference>
<organism evidence="3">
    <name type="scientific">marine sediment metagenome</name>
    <dbReference type="NCBI Taxonomy" id="412755"/>
    <lineage>
        <taxon>unclassified sequences</taxon>
        <taxon>metagenomes</taxon>
        <taxon>ecological metagenomes</taxon>
    </lineage>
</organism>
<dbReference type="SUPFAM" id="SSF52499">
    <property type="entry name" value="Isochorismatase-like hydrolases"/>
    <property type="match status" value="1"/>
</dbReference>
<gene>
    <name evidence="3" type="ORF">S01H4_64105</name>
</gene>
<dbReference type="Gene3D" id="3.40.50.850">
    <property type="entry name" value="Isochorismatase-like"/>
    <property type="match status" value="1"/>
</dbReference>
<dbReference type="Pfam" id="PF00857">
    <property type="entry name" value="Isochorismatase"/>
    <property type="match status" value="1"/>
</dbReference>
<dbReference type="InterPro" id="IPR050272">
    <property type="entry name" value="Isochorismatase-like_hydrls"/>
</dbReference>
<dbReference type="PANTHER" id="PTHR43540">
    <property type="entry name" value="PEROXYUREIDOACRYLATE/UREIDOACRYLATE AMIDOHYDROLASE-RELATED"/>
    <property type="match status" value="1"/>
</dbReference>
<reference evidence="3" key="1">
    <citation type="journal article" date="2014" name="Front. Microbiol.">
        <title>High frequency of phylogenetically diverse reductive dehalogenase-homologous genes in deep subseafloor sedimentary metagenomes.</title>
        <authorList>
            <person name="Kawai M."/>
            <person name="Futagami T."/>
            <person name="Toyoda A."/>
            <person name="Takaki Y."/>
            <person name="Nishi S."/>
            <person name="Hori S."/>
            <person name="Arai W."/>
            <person name="Tsubouchi T."/>
            <person name="Morono Y."/>
            <person name="Uchiyama I."/>
            <person name="Ito T."/>
            <person name="Fujiyama A."/>
            <person name="Inagaki F."/>
            <person name="Takami H."/>
        </authorList>
    </citation>
    <scope>NUCLEOTIDE SEQUENCE</scope>
    <source>
        <strain evidence="3">Expedition CK06-06</strain>
    </source>
</reference>
<proteinExistence type="predicted"/>
<evidence type="ECO:0000256" key="1">
    <source>
        <dbReference type="ARBA" id="ARBA00022801"/>
    </source>
</evidence>
<evidence type="ECO:0000259" key="2">
    <source>
        <dbReference type="Pfam" id="PF00857"/>
    </source>
</evidence>
<keyword evidence="1" id="KW-0378">Hydrolase</keyword>
<evidence type="ECO:0000313" key="3">
    <source>
        <dbReference type="EMBL" id="GAH07466.1"/>
    </source>
</evidence>
<dbReference type="PANTHER" id="PTHR43540:SF9">
    <property type="entry name" value="FAMILY HYDROLASE, PUTATIVE (AFU_ORTHOLOGUE AFUA_2G08700)-RELATED"/>
    <property type="match status" value="1"/>
</dbReference>
<name>X1CGQ6_9ZZZZ</name>
<dbReference type="AlphaFoldDB" id="X1CGQ6"/>
<feature type="domain" description="Isochorismatase-like" evidence="2">
    <location>
        <begin position="1"/>
        <end position="40"/>
    </location>
</feature>
<dbReference type="EMBL" id="BART01038770">
    <property type="protein sequence ID" value="GAH07466.1"/>
    <property type="molecule type" value="Genomic_DNA"/>
</dbReference>
<dbReference type="InterPro" id="IPR036380">
    <property type="entry name" value="Isochorismatase-like_sf"/>
</dbReference>
<protein>
    <recommendedName>
        <fullName evidence="2">Isochorismatase-like domain-containing protein</fullName>
    </recommendedName>
</protein>
<comment type="caution">
    <text evidence="3">The sequence shown here is derived from an EMBL/GenBank/DDBJ whole genome shotgun (WGS) entry which is preliminary data.</text>
</comment>